<dbReference type="InterPro" id="IPR001254">
    <property type="entry name" value="Trypsin_dom"/>
</dbReference>
<evidence type="ECO:0000256" key="7">
    <source>
        <dbReference type="ARBA" id="ARBA00023157"/>
    </source>
</evidence>
<dbReference type="AlphaFoldDB" id="A0A1A9Z844"/>
<dbReference type="STRING" id="7398.A0A1A9Z844"/>
<proteinExistence type="inferred from homology"/>
<dbReference type="SMART" id="SM00020">
    <property type="entry name" value="Tryp_SPc"/>
    <property type="match status" value="1"/>
</dbReference>
<dbReference type="Proteomes" id="UP000092445">
    <property type="component" value="Unassembled WGS sequence"/>
</dbReference>
<dbReference type="InterPro" id="IPR001314">
    <property type="entry name" value="Peptidase_S1A"/>
</dbReference>
<evidence type="ECO:0000313" key="14">
    <source>
        <dbReference type="Proteomes" id="UP000092445"/>
    </source>
</evidence>
<evidence type="ECO:0000256" key="2">
    <source>
        <dbReference type="ARBA" id="ARBA00007664"/>
    </source>
</evidence>
<evidence type="ECO:0000256" key="3">
    <source>
        <dbReference type="ARBA" id="ARBA00022525"/>
    </source>
</evidence>
<dbReference type="EnsemblMetazoa" id="GPAI006653-RA">
    <property type="protein sequence ID" value="GPAI006653-PA"/>
    <property type="gene ID" value="GPAI006653"/>
</dbReference>
<reference evidence="14" key="1">
    <citation type="submission" date="2014-03" db="EMBL/GenBank/DDBJ databases">
        <authorList>
            <person name="Aksoy S."/>
            <person name="Warren W."/>
            <person name="Wilson R.K."/>
        </authorList>
    </citation>
    <scope>NUCLEOTIDE SEQUENCE [LARGE SCALE GENOMIC DNA]</scope>
    <source>
        <strain evidence="14">IAEA</strain>
    </source>
</reference>
<dbReference type="PROSITE" id="PS00135">
    <property type="entry name" value="TRYPSIN_SER"/>
    <property type="match status" value="1"/>
</dbReference>
<dbReference type="InterPro" id="IPR043504">
    <property type="entry name" value="Peptidase_S1_PA_chymotrypsin"/>
</dbReference>
<comment type="subcellular location">
    <subcellularLocation>
        <location evidence="1">Secreted</location>
    </subcellularLocation>
</comment>
<dbReference type="PRINTS" id="PR00722">
    <property type="entry name" value="CHYMOTRYPSIN"/>
</dbReference>
<keyword evidence="7" id="KW-1015">Disulfide bond</keyword>
<dbReference type="GO" id="GO:0005576">
    <property type="term" value="C:extracellular region"/>
    <property type="evidence" value="ECO:0007669"/>
    <property type="project" value="UniProtKB-SubCell"/>
</dbReference>
<evidence type="ECO:0000256" key="6">
    <source>
        <dbReference type="ARBA" id="ARBA00022825"/>
    </source>
</evidence>
<comment type="similarity">
    <text evidence="2">Belongs to the peptidase S1 family.</text>
</comment>
<name>A0A1A9Z844_GLOPL</name>
<evidence type="ECO:0000256" key="8">
    <source>
        <dbReference type="ARBA" id="ARBA00057221"/>
    </source>
</evidence>
<comment type="function">
    <text evidence="8">Protein with lectin and protease activity involved in the establishment of trypanosome infections in tsetse flies. Binds D-glucosamine and agglutinates bloodstream-form trypanosomes and rabbit red blood cells. Capable of inducing transformation of bloodstream-form trypanosomes into procyclic (midgut) forms in vitro.</text>
</comment>
<dbReference type="InterPro" id="IPR009003">
    <property type="entry name" value="Peptidase_S1_PA"/>
</dbReference>
<organism evidence="13 14">
    <name type="scientific">Glossina pallidipes</name>
    <name type="common">Tsetse fly</name>
    <dbReference type="NCBI Taxonomy" id="7398"/>
    <lineage>
        <taxon>Eukaryota</taxon>
        <taxon>Metazoa</taxon>
        <taxon>Ecdysozoa</taxon>
        <taxon>Arthropoda</taxon>
        <taxon>Hexapoda</taxon>
        <taxon>Insecta</taxon>
        <taxon>Pterygota</taxon>
        <taxon>Neoptera</taxon>
        <taxon>Endopterygota</taxon>
        <taxon>Diptera</taxon>
        <taxon>Brachycera</taxon>
        <taxon>Muscomorpha</taxon>
        <taxon>Hippoboscoidea</taxon>
        <taxon>Glossinidae</taxon>
        <taxon>Glossina</taxon>
    </lineage>
</organism>
<keyword evidence="3" id="KW-0964">Secreted</keyword>
<dbReference type="GO" id="GO:0004252">
    <property type="term" value="F:serine-type endopeptidase activity"/>
    <property type="evidence" value="ECO:0007669"/>
    <property type="project" value="InterPro"/>
</dbReference>
<dbReference type="InterPro" id="IPR050430">
    <property type="entry name" value="Peptidase_S1"/>
</dbReference>
<accession>A0A1A9Z844</accession>
<dbReference type="InterPro" id="IPR033116">
    <property type="entry name" value="TRYPSIN_SER"/>
</dbReference>
<evidence type="ECO:0000313" key="13">
    <source>
        <dbReference type="EnsemblMetazoa" id="GPAI006653-PA"/>
    </source>
</evidence>
<keyword evidence="4 11" id="KW-0645">Protease</keyword>
<dbReference type="FunFam" id="2.40.10.10:FF:000068">
    <property type="entry name" value="transmembrane protease serine 2"/>
    <property type="match status" value="1"/>
</dbReference>
<feature type="domain" description="Peptidase S1" evidence="12">
    <location>
        <begin position="178"/>
        <end position="367"/>
    </location>
</feature>
<dbReference type="PANTHER" id="PTHR24276">
    <property type="entry name" value="POLYSERASE-RELATED"/>
    <property type="match status" value="1"/>
</dbReference>
<dbReference type="SUPFAM" id="SSF50494">
    <property type="entry name" value="Trypsin-like serine proteases"/>
    <property type="match status" value="1"/>
</dbReference>
<evidence type="ECO:0000256" key="9">
    <source>
        <dbReference type="ARBA" id="ARBA00067663"/>
    </source>
</evidence>
<evidence type="ECO:0000259" key="12">
    <source>
        <dbReference type="PROSITE" id="PS50240"/>
    </source>
</evidence>
<evidence type="ECO:0000256" key="11">
    <source>
        <dbReference type="RuleBase" id="RU363034"/>
    </source>
</evidence>
<dbReference type="CDD" id="cd00190">
    <property type="entry name" value="Tryp_SPc"/>
    <property type="match status" value="1"/>
</dbReference>
<reference evidence="13" key="2">
    <citation type="submission" date="2020-05" db="UniProtKB">
        <authorList>
            <consortium name="EnsemblMetazoa"/>
        </authorList>
    </citation>
    <scope>IDENTIFICATION</scope>
    <source>
        <strain evidence="13">IAEA</strain>
    </source>
</reference>
<keyword evidence="6 11" id="KW-0720">Serine protease</keyword>
<keyword evidence="5 11" id="KW-0378">Hydrolase</keyword>
<evidence type="ECO:0000256" key="4">
    <source>
        <dbReference type="ARBA" id="ARBA00022670"/>
    </source>
</evidence>
<keyword evidence="14" id="KW-1185">Reference proteome</keyword>
<protein>
    <recommendedName>
        <fullName evidence="9">Lectizyme</fullName>
    </recommendedName>
    <alternativeName>
        <fullName evidence="10">Proteolytic lectin</fullName>
    </alternativeName>
</protein>
<dbReference type="PANTHER" id="PTHR24276:SF91">
    <property type="entry name" value="AT26814P-RELATED"/>
    <property type="match status" value="1"/>
</dbReference>
<evidence type="ECO:0000256" key="10">
    <source>
        <dbReference type="ARBA" id="ARBA00077177"/>
    </source>
</evidence>
<evidence type="ECO:0000256" key="1">
    <source>
        <dbReference type="ARBA" id="ARBA00004613"/>
    </source>
</evidence>
<dbReference type="InterPro" id="IPR018114">
    <property type="entry name" value="TRYPSIN_HIS"/>
</dbReference>
<dbReference type="GO" id="GO:0006508">
    <property type="term" value="P:proteolysis"/>
    <property type="evidence" value="ECO:0007669"/>
    <property type="project" value="UniProtKB-KW"/>
</dbReference>
<dbReference type="VEuPathDB" id="VectorBase:GPAI006653"/>
<dbReference type="PROSITE" id="PS50240">
    <property type="entry name" value="TRYPSIN_DOM"/>
    <property type="match status" value="1"/>
</dbReference>
<dbReference type="Pfam" id="PF00089">
    <property type="entry name" value="Trypsin"/>
    <property type="match status" value="1"/>
</dbReference>
<dbReference type="Gene3D" id="2.40.10.10">
    <property type="entry name" value="Trypsin-like serine proteases"/>
    <property type="match status" value="1"/>
</dbReference>
<dbReference type="PROSITE" id="PS00134">
    <property type="entry name" value="TRYPSIN_HIS"/>
    <property type="match status" value="1"/>
</dbReference>
<evidence type="ECO:0000256" key="5">
    <source>
        <dbReference type="ARBA" id="ARBA00022801"/>
    </source>
</evidence>
<sequence length="367" mass="42115">MFHPRRIIHRNRGVRVFVSFRYYDNSNHPSGSEKVLWVHCEAFPLGITSHLVEVLEEVKRSNTERILSIKRIEIVDFFIPDRITRCYYIASIHINTMVIYKYYLFGGGGRVDVNCLLLEIYGNVMLDFYFHNNKHNIKHTKSNVTDSFNKQYLRAIHIISIVLKEQILRRNLLHDARIVGGFRPKVDNYAKYMIFIVKSTGRIKYFGSENFCGGTIITPNYILTAAHCIEGGDIKAIRVIAGTRRRLRRAANVQRRRVQRKILHPDYPQASGCDIALMQLQTKLDIDGKHRAIAPLEFNEYPVVRQHCIAVGWGTIYNNGPCPNDILYVKMLVTSVEPSQIMLHRPSEYAQAACSGDSGGPLFCQGD</sequence>